<evidence type="ECO:0000256" key="4">
    <source>
        <dbReference type="ARBA" id="ARBA00022679"/>
    </source>
</evidence>
<evidence type="ECO:0000256" key="8">
    <source>
        <dbReference type="PROSITE-ProRule" id="PRU00175"/>
    </source>
</evidence>
<dbReference type="SUPFAM" id="SSF57850">
    <property type="entry name" value="RING/U-box"/>
    <property type="match status" value="1"/>
</dbReference>
<dbReference type="PANTHER" id="PTHR46076">
    <property type="entry name" value="E3 UBIQUITIN-PROTEIN LIGASE RING1 / RING 2 FAMILY MEMBER"/>
    <property type="match status" value="1"/>
</dbReference>
<protein>
    <recommendedName>
        <fullName evidence="3">RING-type E3 ubiquitin transferase</fullName>
        <ecNumber evidence="3">2.3.2.27</ecNumber>
    </recommendedName>
</protein>
<dbReference type="Proteomes" id="UP001054902">
    <property type="component" value="Unassembled WGS sequence"/>
</dbReference>
<dbReference type="GO" id="GO:0008270">
    <property type="term" value="F:zinc ion binding"/>
    <property type="evidence" value="ECO:0007669"/>
    <property type="project" value="UniProtKB-KW"/>
</dbReference>
<dbReference type="GO" id="GO:0031519">
    <property type="term" value="C:PcG protein complex"/>
    <property type="evidence" value="ECO:0007669"/>
    <property type="project" value="TreeGrafter"/>
</dbReference>
<dbReference type="PANTHER" id="PTHR46076:SF3">
    <property type="entry name" value="E3 UBIQUITIN-PROTEIN LIGASE RING1"/>
    <property type="match status" value="1"/>
</dbReference>
<organism evidence="11 12">
    <name type="scientific">Chaetoceros tenuissimus</name>
    <dbReference type="NCBI Taxonomy" id="426638"/>
    <lineage>
        <taxon>Eukaryota</taxon>
        <taxon>Sar</taxon>
        <taxon>Stramenopiles</taxon>
        <taxon>Ochrophyta</taxon>
        <taxon>Bacillariophyta</taxon>
        <taxon>Coscinodiscophyceae</taxon>
        <taxon>Chaetocerotophycidae</taxon>
        <taxon>Chaetocerotales</taxon>
        <taxon>Chaetocerotaceae</taxon>
        <taxon>Chaetoceros</taxon>
    </lineage>
</organism>
<dbReference type="GO" id="GO:0061630">
    <property type="term" value="F:ubiquitin protein ligase activity"/>
    <property type="evidence" value="ECO:0007669"/>
    <property type="project" value="UniProtKB-EC"/>
</dbReference>
<feature type="domain" description="RING-type" evidence="10">
    <location>
        <begin position="534"/>
        <end position="574"/>
    </location>
</feature>
<dbReference type="SMART" id="SM00184">
    <property type="entry name" value="RING"/>
    <property type="match status" value="1"/>
</dbReference>
<dbReference type="InterPro" id="IPR013083">
    <property type="entry name" value="Znf_RING/FYVE/PHD"/>
</dbReference>
<feature type="coiled-coil region" evidence="9">
    <location>
        <begin position="347"/>
        <end position="531"/>
    </location>
</feature>
<dbReference type="AlphaFoldDB" id="A0AAD3GZA6"/>
<comment type="caution">
    <text evidence="11">The sequence shown here is derived from an EMBL/GenBank/DDBJ whole genome shotgun (WGS) entry which is preliminary data.</text>
</comment>
<evidence type="ECO:0000256" key="5">
    <source>
        <dbReference type="ARBA" id="ARBA00022723"/>
    </source>
</evidence>
<dbReference type="GO" id="GO:0003682">
    <property type="term" value="F:chromatin binding"/>
    <property type="evidence" value="ECO:0007669"/>
    <property type="project" value="TreeGrafter"/>
</dbReference>
<evidence type="ECO:0000256" key="2">
    <source>
        <dbReference type="ARBA" id="ARBA00004906"/>
    </source>
</evidence>
<sequence>MDTVEYSLTQCNGQNQKTLLQLTNIAGKACKGCNQEPSKPPPTWSGQRHGQCRVYYKCVQCNEERLRREYTLYERRKEERTCMYCLGYEMEKTCHVCKVKKTCDHFVKREWKNREEGTCNDCVKDQKKTCLDCGKEKQRSEFSNFEWGKEKSTCNGCLSGKTKICNIKKPRNDFCNKGCEEGKCTCREILQMPISESLTDDLNCPDAAAGSVANTFCMMCKRALSDNEFGETEIYKPKSLRICKECNLDELKPPSSNDRLNDTKCLVTPEPKYASLSHEEGVNKDLKPESKVLFSMDEESRKRARDDCDDTDGQSQKVLKQNTCIEEADKTNISSSISKGSSIGAELQLVLVQIRNHNERLNKLEEEKHEYAKKTEDMRENLIRMEQENNESKMKAKQQSERIKKLEEEKTWLEEEKHEYAKKTEDMRENLIRMEQENNESKMKAKQQSERIKKLEEEKTWLEEEKHEYAKKTEDMRENLIRMEQENNESKMKAKQQSERIKKLEEENALLQQKIEKLKGVQELSDGLKEELECPICLDPFDNPYMNPECGHRFCYRCIQQAISKSGKECPLCRVKITSKRGLRKDELIGSITNVVFRDDDECIETK</sequence>
<dbReference type="Gene3D" id="3.30.40.10">
    <property type="entry name" value="Zinc/RING finger domain, C3HC4 (zinc finger)"/>
    <property type="match status" value="1"/>
</dbReference>
<comment type="pathway">
    <text evidence="2">Protein modification; protein ubiquitination.</text>
</comment>
<keyword evidence="5" id="KW-0479">Metal-binding</keyword>
<dbReference type="EC" id="2.3.2.27" evidence="3"/>
<keyword evidence="9" id="KW-0175">Coiled coil</keyword>
<evidence type="ECO:0000256" key="6">
    <source>
        <dbReference type="ARBA" id="ARBA00022771"/>
    </source>
</evidence>
<gene>
    <name evidence="11" type="ORF">CTEN210_00608</name>
</gene>
<dbReference type="Pfam" id="PF13923">
    <property type="entry name" value="zf-C3HC4_2"/>
    <property type="match status" value="1"/>
</dbReference>
<keyword evidence="4" id="KW-0808">Transferase</keyword>
<evidence type="ECO:0000256" key="3">
    <source>
        <dbReference type="ARBA" id="ARBA00012483"/>
    </source>
</evidence>
<keyword evidence="7" id="KW-0862">Zinc</keyword>
<dbReference type="EMBL" id="BLLK01000019">
    <property type="protein sequence ID" value="GFH44134.1"/>
    <property type="molecule type" value="Genomic_DNA"/>
</dbReference>
<dbReference type="PROSITE" id="PS00518">
    <property type="entry name" value="ZF_RING_1"/>
    <property type="match status" value="1"/>
</dbReference>
<dbReference type="InterPro" id="IPR017907">
    <property type="entry name" value="Znf_RING_CS"/>
</dbReference>
<dbReference type="InterPro" id="IPR043540">
    <property type="entry name" value="RING1/RING2"/>
</dbReference>
<accession>A0AAD3GZA6</accession>
<dbReference type="PROSITE" id="PS50089">
    <property type="entry name" value="ZF_RING_2"/>
    <property type="match status" value="1"/>
</dbReference>
<evidence type="ECO:0000256" key="9">
    <source>
        <dbReference type="SAM" id="Coils"/>
    </source>
</evidence>
<evidence type="ECO:0000313" key="12">
    <source>
        <dbReference type="Proteomes" id="UP001054902"/>
    </source>
</evidence>
<name>A0AAD3GZA6_9STRA</name>
<proteinExistence type="predicted"/>
<keyword evidence="6 8" id="KW-0863">Zinc-finger</keyword>
<evidence type="ECO:0000259" key="10">
    <source>
        <dbReference type="PROSITE" id="PS50089"/>
    </source>
</evidence>
<evidence type="ECO:0000313" key="11">
    <source>
        <dbReference type="EMBL" id="GFH44134.1"/>
    </source>
</evidence>
<comment type="catalytic activity">
    <reaction evidence="1">
        <text>S-ubiquitinyl-[E2 ubiquitin-conjugating enzyme]-L-cysteine + [acceptor protein]-L-lysine = [E2 ubiquitin-conjugating enzyme]-L-cysteine + N(6)-ubiquitinyl-[acceptor protein]-L-lysine.</text>
        <dbReference type="EC" id="2.3.2.27"/>
    </reaction>
</comment>
<dbReference type="InterPro" id="IPR001841">
    <property type="entry name" value="Znf_RING"/>
</dbReference>
<evidence type="ECO:0000256" key="1">
    <source>
        <dbReference type="ARBA" id="ARBA00000900"/>
    </source>
</evidence>
<reference evidence="11 12" key="1">
    <citation type="journal article" date="2021" name="Sci. Rep.">
        <title>The genome of the diatom Chaetoceros tenuissimus carries an ancient integrated fragment of an extant virus.</title>
        <authorList>
            <person name="Hongo Y."/>
            <person name="Kimura K."/>
            <person name="Takaki Y."/>
            <person name="Yoshida Y."/>
            <person name="Baba S."/>
            <person name="Kobayashi G."/>
            <person name="Nagasaki K."/>
            <person name="Hano T."/>
            <person name="Tomaru Y."/>
        </authorList>
    </citation>
    <scope>NUCLEOTIDE SEQUENCE [LARGE SCALE GENOMIC DNA]</scope>
    <source>
        <strain evidence="11 12">NIES-3715</strain>
    </source>
</reference>
<keyword evidence="12" id="KW-1185">Reference proteome</keyword>
<evidence type="ECO:0000256" key="7">
    <source>
        <dbReference type="ARBA" id="ARBA00022833"/>
    </source>
</evidence>
<dbReference type="GO" id="GO:0000151">
    <property type="term" value="C:ubiquitin ligase complex"/>
    <property type="evidence" value="ECO:0007669"/>
    <property type="project" value="InterPro"/>
</dbReference>